<reference evidence="1 2" key="1">
    <citation type="journal article" date="2010" name="PLoS ONE">
        <title>The Waddlia genome: a window into chlamydial biology.</title>
        <authorList>
            <person name="Bertelli C."/>
            <person name="Collyn F."/>
            <person name="Croxatto A."/>
            <person name="Ruckert C."/>
            <person name="Polkinghorne A."/>
            <person name="Kebbi-Beghdadi C."/>
            <person name="Goesmann A."/>
            <person name="Vaughan L."/>
            <person name="Greub G."/>
        </authorList>
    </citation>
    <scope>NUCLEOTIDE SEQUENCE [LARGE SCALE GENOMIC DNA]</scope>
    <source>
        <strain evidence="2">ATCC VR-1470 / WSU 86-1044</strain>
    </source>
</reference>
<dbReference type="GO" id="GO:0016811">
    <property type="term" value="F:hydrolase activity, acting on carbon-nitrogen (but not peptide) bonds, in linear amides"/>
    <property type="evidence" value="ECO:0007669"/>
    <property type="project" value="TreeGrafter"/>
</dbReference>
<dbReference type="Proteomes" id="UP000001505">
    <property type="component" value="Chromosome"/>
</dbReference>
<dbReference type="EMBL" id="CP001928">
    <property type="protein sequence ID" value="ADI37842.1"/>
    <property type="molecule type" value="Genomic_DNA"/>
</dbReference>
<dbReference type="SUPFAM" id="SSF102588">
    <property type="entry name" value="LmbE-like"/>
    <property type="match status" value="1"/>
</dbReference>
<dbReference type="AlphaFoldDB" id="D6YUN1"/>
<organism evidence="1 2">
    <name type="scientific">Waddlia chondrophila (strain ATCC VR-1470 / WSU 86-1044)</name>
    <dbReference type="NCBI Taxonomy" id="716544"/>
    <lineage>
        <taxon>Bacteria</taxon>
        <taxon>Pseudomonadati</taxon>
        <taxon>Chlamydiota</taxon>
        <taxon>Chlamydiia</taxon>
        <taxon>Parachlamydiales</taxon>
        <taxon>Waddliaceae</taxon>
        <taxon>Waddlia</taxon>
    </lineage>
</organism>
<dbReference type="InterPro" id="IPR003737">
    <property type="entry name" value="GlcNAc_PI_deacetylase-related"/>
</dbReference>
<gene>
    <name evidence="1" type="ordered locus">wcw_0470</name>
</gene>
<dbReference type="STRING" id="716544.wcw_0470"/>
<evidence type="ECO:0000313" key="1">
    <source>
        <dbReference type="EMBL" id="ADI37842.1"/>
    </source>
</evidence>
<evidence type="ECO:0000313" key="2">
    <source>
        <dbReference type="Proteomes" id="UP000001505"/>
    </source>
</evidence>
<sequence>MTILSFISPFGYCPLINPSHLWKTMRNLIFFFLITIGSLQAHPKILCVVAHPDDETLFAATVYAITHHLKGTVDVVMITNGEGGYKYSTLAEPYYNLKLTREEIGRAALPSIRKQEALNGGKIMGVRHYYFFNEVDHRYTLNEKEVFQGIWNISTIENKLANLMKCHRYDAVFTMLPTQQTHGHHKAATLIALNAVLKLPEKCRPVILAAAISDEANPAQPFEELPGYPQTKMTPTKPIVFFNKRKTFGFKNQLDYQIIVNWVIAEHKSQGAMQQLMNKGDRENFYFFALNNLDRLQWIQQLFQKLGEDHYEKVLYPDSDSSHHLHFCQDHQNS</sequence>
<keyword evidence="2" id="KW-1185">Reference proteome</keyword>
<dbReference type="PANTHER" id="PTHR12993:SF11">
    <property type="entry name" value="N-ACETYLGLUCOSAMINYL-PHOSPHATIDYLINOSITOL DE-N-ACETYLASE"/>
    <property type="match status" value="1"/>
</dbReference>
<dbReference type="Gene3D" id="3.40.50.10320">
    <property type="entry name" value="LmbE-like"/>
    <property type="match status" value="1"/>
</dbReference>
<dbReference type="OrthoDB" id="937663at2"/>
<dbReference type="KEGG" id="wch:wcw_0470"/>
<dbReference type="HOGENOM" id="CLU_952275_0_0_0"/>
<dbReference type="InterPro" id="IPR024078">
    <property type="entry name" value="LmbE-like_dom_sf"/>
</dbReference>
<dbReference type="Pfam" id="PF02585">
    <property type="entry name" value="PIG-L"/>
    <property type="match status" value="1"/>
</dbReference>
<accession>D6YUN1</accession>
<protein>
    <submittedName>
        <fullName evidence="1">LmbE family protein</fullName>
    </submittedName>
</protein>
<dbReference type="eggNOG" id="COG2120">
    <property type="taxonomic scope" value="Bacteria"/>
</dbReference>
<proteinExistence type="predicted"/>
<dbReference type="PANTHER" id="PTHR12993">
    <property type="entry name" value="N-ACETYLGLUCOSAMINYL-PHOSPHATIDYLINOSITOL DE-N-ACETYLASE-RELATED"/>
    <property type="match status" value="1"/>
</dbReference>
<name>D6YUN1_WADCW</name>